<comment type="subcellular location">
    <subcellularLocation>
        <location evidence="1">Membrane</location>
        <topology evidence="1">Multi-pass membrane protein</topology>
    </subcellularLocation>
</comment>
<evidence type="ECO:0000256" key="6">
    <source>
        <dbReference type="ARBA" id="ARBA00023136"/>
    </source>
</evidence>
<gene>
    <name evidence="12" type="ORF">POCTA_138.1.T1320110</name>
</gene>
<dbReference type="GO" id="GO:0016020">
    <property type="term" value="C:membrane"/>
    <property type="evidence" value="ECO:0007669"/>
    <property type="project" value="UniProtKB-SubCell"/>
</dbReference>
<dbReference type="PROSITE" id="PS50110">
    <property type="entry name" value="RESPONSE_REGULATORY"/>
    <property type="match status" value="1"/>
</dbReference>
<evidence type="ECO:0000259" key="11">
    <source>
        <dbReference type="PROSITE" id="PS50110"/>
    </source>
</evidence>
<evidence type="ECO:0000256" key="9">
    <source>
        <dbReference type="SAM" id="MobiDB-lite"/>
    </source>
</evidence>
<feature type="transmembrane region" description="Helical" evidence="10">
    <location>
        <begin position="1302"/>
        <end position="1327"/>
    </location>
</feature>
<evidence type="ECO:0000256" key="3">
    <source>
        <dbReference type="ARBA" id="ARBA00022692"/>
    </source>
</evidence>
<evidence type="ECO:0000313" key="12">
    <source>
        <dbReference type="EMBL" id="CAD8204347.1"/>
    </source>
</evidence>
<feature type="transmembrane region" description="Helical" evidence="10">
    <location>
        <begin position="1348"/>
        <end position="1376"/>
    </location>
</feature>
<feature type="transmembrane region" description="Helical" evidence="10">
    <location>
        <begin position="60"/>
        <end position="81"/>
    </location>
</feature>
<evidence type="ECO:0000256" key="10">
    <source>
        <dbReference type="SAM" id="Phobius"/>
    </source>
</evidence>
<comment type="similarity">
    <text evidence="2">Belongs to the nonaspanin (TM9SF) (TC 9.A.2) family.</text>
</comment>
<feature type="compositionally biased region" description="Polar residues" evidence="9">
    <location>
        <begin position="744"/>
        <end position="757"/>
    </location>
</feature>
<feature type="transmembrane region" description="Helical" evidence="10">
    <location>
        <begin position="7"/>
        <end position="25"/>
    </location>
</feature>
<feature type="region of interest" description="Disordered" evidence="9">
    <location>
        <begin position="724"/>
        <end position="757"/>
    </location>
</feature>
<evidence type="ECO:0000256" key="2">
    <source>
        <dbReference type="ARBA" id="ARBA00005227"/>
    </source>
</evidence>
<feature type="transmembrane region" description="Helical" evidence="10">
    <location>
        <begin position="1201"/>
        <end position="1223"/>
    </location>
</feature>
<keyword evidence="4" id="KW-0732">Signal</keyword>
<feature type="transmembrane region" description="Helical" evidence="10">
    <location>
        <begin position="1267"/>
        <end position="1296"/>
    </location>
</feature>
<feature type="transmembrane region" description="Helical" evidence="10">
    <location>
        <begin position="115"/>
        <end position="134"/>
    </location>
</feature>
<feature type="domain" description="Response regulatory" evidence="11">
    <location>
        <begin position="853"/>
        <end position="978"/>
    </location>
</feature>
<feature type="transmembrane region" description="Helical" evidence="10">
    <location>
        <begin position="140"/>
        <end position="157"/>
    </location>
</feature>
<feature type="modified residue" description="4-aspartylphosphate" evidence="7">
    <location>
        <position position="908"/>
    </location>
</feature>
<feature type="coiled-coil region" evidence="8">
    <location>
        <begin position="306"/>
        <end position="333"/>
    </location>
</feature>
<keyword evidence="5 10" id="KW-1133">Transmembrane helix</keyword>
<dbReference type="InterPro" id="IPR004240">
    <property type="entry name" value="EMP70"/>
</dbReference>
<keyword evidence="7" id="KW-0597">Phosphoprotein</keyword>
<dbReference type="OMA" id="MHDIVGR"/>
<keyword evidence="3 10" id="KW-0812">Transmembrane</keyword>
<dbReference type="CDD" id="cd17546">
    <property type="entry name" value="REC_hyHK_CKI1_RcsC-like"/>
    <property type="match status" value="1"/>
</dbReference>
<dbReference type="PANTHER" id="PTHR10766:SF41">
    <property type="entry name" value="TRANSMEMBRANE 9 SUPERFAMILY MEMBER 3"/>
    <property type="match status" value="1"/>
</dbReference>
<evidence type="ECO:0000256" key="5">
    <source>
        <dbReference type="ARBA" id="ARBA00022989"/>
    </source>
</evidence>
<proteinExistence type="inferred from homology"/>
<evidence type="ECO:0000256" key="1">
    <source>
        <dbReference type="ARBA" id="ARBA00004141"/>
    </source>
</evidence>
<comment type="caution">
    <text evidence="12">The sequence shown here is derived from an EMBL/GenBank/DDBJ whole genome shotgun (WGS) entry which is preliminary data.</text>
</comment>
<evidence type="ECO:0000313" key="13">
    <source>
        <dbReference type="Proteomes" id="UP000683925"/>
    </source>
</evidence>
<accession>A0A8S1XTC5</accession>
<feature type="transmembrane region" description="Helical" evidence="10">
    <location>
        <begin position="1388"/>
        <end position="1411"/>
    </location>
</feature>
<reference evidence="12" key="1">
    <citation type="submission" date="2021-01" db="EMBL/GenBank/DDBJ databases">
        <authorList>
            <consortium name="Genoscope - CEA"/>
            <person name="William W."/>
        </authorList>
    </citation>
    <scope>NUCLEOTIDE SEQUENCE</scope>
</reference>
<dbReference type="InterPro" id="IPR001789">
    <property type="entry name" value="Sig_transdc_resp-reg_receiver"/>
</dbReference>
<feature type="transmembrane region" description="Helical" evidence="10">
    <location>
        <begin position="1235"/>
        <end position="1255"/>
    </location>
</feature>
<dbReference type="EMBL" id="CAJJDP010000133">
    <property type="protein sequence ID" value="CAD8204347.1"/>
    <property type="molecule type" value="Genomic_DNA"/>
</dbReference>
<keyword evidence="8" id="KW-0175">Coiled coil</keyword>
<dbReference type="OrthoDB" id="1666796at2759"/>
<dbReference type="GO" id="GO:0072657">
    <property type="term" value="P:protein localization to membrane"/>
    <property type="evidence" value="ECO:0007669"/>
    <property type="project" value="TreeGrafter"/>
</dbReference>
<feature type="transmembrane region" description="Helical" evidence="10">
    <location>
        <begin position="1452"/>
        <end position="1480"/>
    </location>
</feature>
<protein>
    <recommendedName>
        <fullName evidence="11">Response regulatory domain-containing protein</fullName>
    </recommendedName>
</protein>
<organism evidence="12 13">
    <name type="scientific">Paramecium octaurelia</name>
    <dbReference type="NCBI Taxonomy" id="43137"/>
    <lineage>
        <taxon>Eukaryota</taxon>
        <taxon>Sar</taxon>
        <taxon>Alveolata</taxon>
        <taxon>Ciliophora</taxon>
        <taxon>Intramacronucleata</taxon>
        <taxon>Oligohymenophorea</taxon>
        <taxon>Peniculida</taxon>
        <taxon>Parameciidae</taxon>
        <taxon>Paramecium</taxon>
    </lineage>
</organism>
<feature type="transmembrane region" description="Helical" evidence="10">
    <location>
        <begin position="1423"/>
        <end position="1446"/>
    </location>
</feature>
<dbReference type="Pfam" id="PF02990">
    <property type="entry name" value="EMP70"/>
    <property type="match status" value="1"/>
</dbReference>
<sequence length="1495" mass="174637">MNTNIILILEGMQCIWWITLCVIFQQDQYIIIIGLSSASILIKIGLLIQFRKNLNSSKLLTMLLLILVDTVIYTEINLLYYQVFNPFSHYTNTLFIATNTYIIKEMVSKQISYQLLMLFYPCYIMLRLFSIVFINFDYTILESVIIILVFVIANFAGEKSLVSAKIRLSQQLNDDDQTDRHIRDFKFKKIKQNESSHFNEQSKDKMKIRNLSIHSNKPQSYNDLSSIAKQKESIDLDKSDSQFRFSLAKILQIIPDGIIILNKQQKLHFVNKKCIKLLQCKNEELILPKLKDCLRNQIINMDNCTLNQQTQNNRKYEMNQQVLEEIIKKAQQNKVQVDIFDILLNQNKYLFQLHQGTYDGEKSSVEESPVSQNNQNQYHFNLSLESNKSLKLKIIQTHMSNQQLDSILQNDIQIFGDQINQPVLVLILQDVTYKQKFQKVELKNQQFCHLLKKQLFQLRTPLNLNQQYLRIVSDVTKEQEQEITEGLELLKCSTSFLQYQINNILDFLSYQLNEFAYFFCRFQINDLIDEIEQVFIPYIFQKKIQFQIRFSSSLSGRYFNSDKLRIVQVLLNILNHQCNNIIKGGEVGLTFLAKDDLTIQVIVENNSVQMNRKKQFSFNQIMLKSQDLDSCYDMMTHPELGFGLNLAARLASGLIEENNNVEVLSNSVDGNSISFLIQDQINKKQQDSLLQKDQIQIFKKEQDYILDKEQDLIFKKQQNQIVDKEQDQIQQKDQDEMFQKEQTRNQSNTGGFMPRNKSQSELLEDNFIVRKYCYQDNTNQYENSEKLIQKSEGLKSYESPNVIEDHSERIIIPQSNYFQFKSFESPRQIRINKTFSFKISTLQLHECNSTCKRILIVEDQIFNQIALKATLNHFAIQCDQAYDGYQAVQRVKEKQQTSCPFYDIIFMDIELPGLNGFDTSKEIMSLGCKKTAIVICSAYDTKDNLMQFELSGQMIIVLLCLITFCNSIEIYVNTIRPKDNPSETYTYYELPYCKPSDFEEVIESLGQSLSGDKQMTSVYKFNSKEKIEDKQVCDRNFTKAELRKWIDAIDQEYKIEFYLADFAMHDIVGRFYDGQYYLKNRITFNLYVSNDSRLMYANITTNDKDFISINSQEEKKEIGFYYTVQIKQYNETMVVHDHSVKWNLLIFKSILILVLVIIVSQVLRRSILSDYSNIPDEENEIEPQGWKAIKIESLMPPTNRIVFSALLGTGIHFLITILILLILGSFDLFETHKGSIKSAGIIIYSFGGSINGYYTGKFYKFYGGKSWLLNLFIAAALFPISAMSILFIIDVLSFLFGTTSTLSFTAVFSVGFILTVVYLPLTLIGGVSGRLRTIDELFEKRLKKKVLISNYQFLSSGCLYGIVPFISIIMELYYILESTWSDQQFEQYTLLIFSYIQLLIIVGCLSIIQTYKQLNQGNYNWQWISFINGGQCIIYIFGFIFFYYYFVNMHGFFQFLFYFAESILACFVLWLMLGFVSYWISLKFVIYIYSQNKIQ</sequence>
<keyword evidence="13" id="KW-1185">Reference proteome</keyword>
<evidence type="ECO:0000256" key="7">
    <source>
        <dbReference type="PROSITE-ProRule" id="PRU00169"/>
    </source>
</evidence>
<dbReference type="SMART" id="SM00448">
    <property type="entry name" value="REC"/>
    <property type="match status" value="1"/>
</dbReference>
<keyword evidence="6 10" id="KW-0472">Membrane</keyword>
<dbReference type="PANTHER" id="PTHR10766">
    <property type="entry name" value="TRANSMEMBRANE 9 SUPERFAMILY PROTEIN"/>
    <property type="match status" value="1"/>
</dbReference>
<evidence type="ECO:0000256" key="4">
    <source>
        <dbReference type="ARBA" id="ARBA00022729"/>
    </source>
</evidence>
<feature type="compositionally biased region" description="Basic and acidic residues" evidence="9">
    <location>
        <begin position="724"/>
        <end position="743"/>
    </location>
</feature>
<dbReference type="GO" id="GO:0000160">
    <property type="term" value="P:phosphorelay signal transduction system"/>
    <property type="evidence" value="ECO:0007669"/>
    <property type="project" value="InterPro"/>
</dbReference>
<feature type="transmembrane region" description="Helical" evidence="10">
    <location>
        <begin position="31"/>
        <end position="48"/>
    </location>
</feature>
<dbReference type="Proteomes" id="UP000683925">
    <property type="component" value="Unassembled WGS sequence"/>
</dbReference>
<name>A0A8S1XTC5_PAROT</name>
<dbReference type="Pfam" id="PF00072">
    <property type="entry name" value="Response_reg"/>
    <property type="match status" value="1"/>
</dbReference>
<feature type="transmembrane region" description="Helical" evidence="10">
    <location>
        <begin position="1142"/>
        <end position="1163"/>
    </location>
</feature>
<evidence type="ECO:0000256" key="8">
    <source>
        <dbReference type="SAM" id="Coils"/>
    </source>
</evidence>